<dbReference type="Proteomes" id="UP000192599">
    <property type="component" value="Unassembled WGS sequence"/>
</dbReference>
<dbReference type="RefSeq" id="WP_081561083.1">
    <property type="nucleotide sequence ID" value="NZ_JAMXDO010000003.1"/>
</dbReference>
<dbReference type="EMBL" id="LNTC01000281">
    <property type="protein sequence ID" value="OQR40650.1"/>
    <property type="molecule type" value="Genomic_DNA"/>
</dbReference>
<evidence type="ECO:0000313" key="1">
    <source>
        <dbReference type="EMBL" id="OQR40650.1"/>
    </source>
</evidence>
<name>A0A1V9V966_9BACT</name>
<evidence type="ECO:0000313" key="2">
    <source>
        <dbReference type="Proteomes" id="UP000192599"/>
    </source>
</evidence>
<protein>
    <submittedName>
        <fullName evidence="1">Uncharacterized protein</fullName>
    </submittedName>
</protein>
<dbReference type="AlphaFoldDB" id="A0A1V9V966"/>
<reference evidence="1 2" key="1">
    <citation type="submission" date="2017-04" db="EMBL/GenBank/DDBJ databases">
        <title>Accumulation and expression of multiple antibiotic resistance genes in Arcobacter cryaerophilus that thrives in sewage.</title>
        <authorList>
            <person name="Millar J.A."/>
            <person name="Raghavan R."/>
        </authorList>
    </citation>
    <scope>NUCLEOTIDE SEQUENCE [LARGE SCALE GENOMIC DNA]</scope>
    <source>
        <strain evidence="1 2">AZT-1</strain>
    </source>
</reference>
<accession>A0A1V9V966</accession>
<proteinExistence type="predicted"/>
<comment type="caution">
    <text evidence="1">The sequence shown here is derived from an EMBL/GenBank/DDBJ whole genome shotgun (WGS) entry which is preliminary data.</text>
</comment>
<organism evidence="1 2">
    <name type="scientific">Aliarcobacter cryaerophilus</name>
    <dbReference type="NCBI Taxonomy" id="28198"/>
    <lineage>
        <taxon>Bacteria</taxon>
        <taxon>Pseudomonadati</taxon>
        <taxon>Campylobacterota</taxon>
        <taxon>Epsilonproteobacteria</taxon>
        <taxon>Campylobacterales</taxon>
        <taxon>Arcobacteraceae</taxon>
        <taxon>Aliarcobacter</taxon>
    </lineage>
</organism>
<gene>
    <name evidence="1" type="ORF">AS859_10415</name>
</gene>
<sequence length="70" mass="7788">MAVKPNPYKLVCQKCGFSKVVAPKSDALSPKDLVAMSPVCSKCGNKMERRSVDKFSLTNLFNIFKNYTRG</sequence>